<dbReference type="RefSeq" id="WP_394845927.1">
    <property type="nucleotide sequence ID" value="NZ_CP089982.1"/>
</dbReference>
<reference evidence="1 2" key="1">
    <citation type="submission" date="2021-12" db="EMBL/GenBank/DDBJ databases">
        <title>Discovery of the Pendulisporaceae a myxobacterial family with distinct sporulation behavior and unique specialized metabolism.</title>
        <authorList>
            <person name="Garcia R."/>
            <person name="Popoff A."/>
            <person name="Bader C.D."/>
            <person name="Loehr J."/>
            <person name="Walesch S."/>
            <person name="Walt C."/>
            <person name="Boldt J."/>
            <person name="Bunk B."/>
            <person name="Haeckl F.J.F.P.J."/>
            <person name="Gunesch A.P."/>
            <person name="Birkelbach J."/>
            <person name="Nuebel U."/>
            <person name="Pietschmann T."/>
            <person name="Bach T."/>
            <person name="Mueller R."/>
        </authorList>
    </citation>
    <scope>NUCLEOTIDE SEQUENCE [LARGE SCALE GENOMIC DNA]</scope>
    <source>
        <strain evidence="1 2">MSr12523</strain>
    </source>
</reference>
<accession>A0ABZ2KCM0</accession>
<name>A0ABZ2KCM0_9BACT</name>
<keyword evidence="2" id="KW-1185">Reference proteome</keyword>
<dbReference type="Gene3D" id="3.40.50.1820">
    <property type="entry name" value="alpha/beta hydrolase"/>
    <property type="match status" value="1"/>
</dbReference>
<proteinExistence type="predicted"/>
<dbReference type="InterPro" id="IPR029058">
    <property type="entry name" value="AB_hydrolase_fold"/>
</dbReference>
<dbReference type="EMBL" id="CP089982">
    <property type="protein sequence ID" value="WXA95320.1"/>
    <property type="molecule type" value="Genomic_DNA"/>
</dbReference>
<evidence type="ECO:0000313" key="1">
    <source>
        <dbReference type="EMBL" id="WXA95320.1"/>
    </source>
</evidence>
<evidence type="ECO:0000313" key="2">
    <source>
        <dbReference type="Proteomes" id="UP001379533"/>
    </source>
</evidence>
<gene>
    <name evidence="1" type="ORF">LZC95_00505</name>
</gene>
<dbReference type="Proteomes" id="UP001379533">
    <property type="component" value="Chromosome"/>
</dbReference>
<sequence length="241" mass="25894">MVRPIAICAAVLATFCALDTNARGSESRLALRAGRFPIYAYSPESKMDSPGARPVTIYLHGMCGDPSHGCGYFREGVAPSSWLLCPSATTPCPSGGAIWSGSTAERAAVIDDAERELVATYGDAVDVTRGRVLIGFSQGAYLARNLIARKDSRYRGVMFIGADVQPTADALRAAGVRRAVFASGRYDMMRRPLERAAEALVQDGYPARFVDLGPVGHTYVPAADPLRMETMREALAWLEDG</sequence>
<dbReference type="SUPFAM" id="SSF53474">
    <property type="entry name" value="alpha/beta-Hydrolases"/>
    <property type="match status" value="1"/>
</dbReference>
<protein>
    <recommendedName>
        <fullName evidence="3">Phospholipase/carboxylesterase/thioesterase domain-containing protein</fullName>
    </recommendedName>
</protein>
<organism evidence="1 2">
    <name type="scientific">Pendulispora brunnea</name>
    <dbReference type="NCBI Taxonomy" id="2905690"/>
    <lineage>
        <taxon>Bacteria</taxon>
        <taxon>Pseudomonadati</taxon>
        <taxon>Myxococcota</taxon>
        <taxon>Myxococcia</taxon>
        <taxon>Myxococcales</taxon>
        <taxon>Sorangiineae</taxon>
        <taxon>Pendulisporaceae</taxon>
        <taxon>Pendulispora</taxon>
    </lineage>
</organism>
<evidence type="ECO:0008006" key="3">
    <source>
        <dbReference type="Google" id="ProtNLM"/>
    </source>
</evidence>